<protein>
    <submittedName>
        <fullName evidence="2">Uncharacterized protein</fullName>
    </submittedName>
</protein>
<evidence type="ECO:0000256" key="1">
    <source>
        <dbReference type="SAM" id="MobiDB-lite"/>
    </source>
</evidence>
<evidence type="ECO:0000313" key="2">
    <source>
        <dbReference type="EMBL" id="TGZ12097.1"/>
    </source>
</evidence>
<accession>A0ABY2PLY5</accession>
<proteinExistence type="predicted"/>
<gene>
    <name evidence="2" type="ORF">E5Z02_01075</name>
</gene>
<name>A0ABY2PLY5_9ACTN</name>
<reference evidence="2 3" key="1">
    <citation type="submission" date="2019-04" db="EMBL/GenBank/DDBJ databases">
        <title>Streptomyces rhizosphaericola sp. nov., an actinobacterium isolated from the wheat rhizosphere.</title>
        <authorList>
            <person name="Vargas Hoyos H.A."/>
            <person name="Santos S.N."/>
            <person name="Genuario D.B."/>
            <person name="Melo I.S."/>
            <person name="Da Silva L.J."/>
            <person name="Da Silva F.S.P."/>
            <person name="Zucchi T.D."/>
        </authorList>
    </citation>
    <scope>NUCLEOTIDE SEQUENCE [LARGE SCALE GENOMIC DNA]</scope>
    <source>
        <strain evidence="2 3">1AS2c</strain>
    </source>
</reference>
<feature type="compositionally biased region" description="Basic and acidic residues" evidence="1">
    <location>
        <begin position="264"/>
        <end position="277"/>
    </location>
</feature>
<comment type="caution">
    <text evidence="2">The sequence shown here is derived from an EMBL/GenBank/DDBJ whole genome shotgun (WGS) entry which is preliminary data.</text>
</comment>
<dbReference type="EMBL" id="SRZK01000005">
    <property type="protein sequence ID" value="TGZ12097.1"/>
    <property type="molecule type" value="Genomic_DNA"/>
</dbReference>
<feature type="compositionally biased region" description="Basic residues" evidence="1">
    <location>
        <begin position="224"/>
        <end position="236"/>
    </location>
</feature>
<organism evidence="2 3">
    <name type="scientific">Streptomyces rhizosphaericola</name>
    <dbReference type="NCBI Taxonomy" id="2564098"/>
    <lineage>
        <taxon>Bacteria</taxon>
        <taxon>Bacillati</taxon>
        <taxon>Actinomycetota</taxon>
        <taxon>Actinomycetes</taxon>
        <taxon>Kitasatosporales</taxon>
        <taxon>Streptomycetaceae</taxon>
        <taxon>Streptomyces</taxon>
    </lineage>
</organism>
<dbReference type="Proteomes" id="UP000306274">
    <property type="component" value="Unassembled WGS sequence"/>
</dbReference>
<keyword evidence="3" id="KW-1185">Reference proteome</keyword>
<evidence type="ECO:0000313" key="3">
    <source>
        <dbReference type="Proteomes" id="UP000306274"/>
    </source>
</evidence>
<feature type="region of interest" description="Disordered" evidence="1">
    <location>
        <begin position="187"/>
        <end position="241"/>
    </location>
</feature>
<sequence>MALALGGDQFGSRYGKCLLEKEHFLAQVVALPAYLLVLALPQRDVRPVRRLLLIDLHLQTTASAHGLLERALTVHDGFFQRPLTCLDAPGLLVRDGQLVLQRLHLAAAAVRLECRPVSLVQGGLGRWRQRRRHLAHIADQTGDEFPGRDPFPAEVARYRARVEMPTHGVPPHADVQSTEQRSEILGQRPLLRGQPLLEGGQRQGPARAGGFGRGDLDGTVRHAPSIRRRPTIRRPRGVATSIGNSATVATFNRQRNKAIWAPLRSDDGRGQAEDRAAARCGPGGTQEDHPR</sequence>
<feature type="region of interest" description="Disordered" evidence="1">
    <location>
        <begin position="253"/>
        <end position="291"/>
    </location>
</feature>